<evidence type="ECO:0000313" key="3">
    <source>
        <dbReference type="EMBL" id="VAW17858.1"/>
    </source>
</evidence>
<dbReference type="PANTHER" id="PTHR46401:SF2">
    <property type="entry name" value="GLYCOSYLTRANSFERASE WBBK-RELATED"/>
    <property type="match status" value="1"/>
</dbReference>
<gene>
    <name evidence="3" type="ORF">MNBD_BACTEROID01-1887</name>
</gene>
<dbReference type="AlphaFoldDB" id="A0A3B0TIS5"/>
<protein>
    <submittedName>
        <fullName evidence="3">Group 1 glycosyl transferase</fullName>
    </submittedName>
</protein>
<feature type="non-terminal residue" evidence="3">
    <location>
        <position position="294"/>
    </location>
</feature>
<dbReference type="EMBL" id="UOEP01000079">
    <property type="protein sequence ID" value="VAW17858.1"/>
    <property type="molecule type" value="Genomic_DNA"/>
</dbReference>
<keyword evidence="1 3" id="KW-0808">Transferase</keyword>
<evidence type="ECO:0000256" key="1">
    <source>
        <dbReference type="ARBA" id="ARBA00022679"/>
    </source>
</evidence>
<proteinExistence type="predicted"/>
<organism evidence="3">
    <name type="scientific">hydrothermal vent metagenome</name>
    <dbReference type="NCBI Taxonomy" id="652676"/>
    <lineage>
        <taxon>unclassified sequences</taxon>
        <taxon>metagenomes</taxon>
        <taxon>ecological metagenomes</taxon>
    </lineage>
</organism>
<dbReference type="InterPro" id="IPR001296">
    <property type="entry name" value="Glyco_trans_1"/>
</dbReference>
<feature type="domain" description="Glycosyl transferase family 1" evidence="2">
    <location>
        <begin position="212"/>
        <end position="266"/>
    </location>
</feature>
<accession>A0A3B0TIS5</accession>
<name>A0A3B0TIS5_9ZZZZ</name>
<reference evidence="3" key="1">
    <citation type="submission" date="2018-06" db="EMBL/GenBank/DDBJ databases">
        <authorList>
            <person name="Zhirakovskaya E."/>
        </authorList>
    </citation>
    <scope>NUCLEOTIDE SEQUENCE</scope>
</reference>
<sequence length="294" mass="34111">MSRTIVCFGPGPEFKGGLSNYNTSLAKTFDKIEGIDVQIVSWTQQYPGIIPREFKDKKSKVDLLEGTKIKCTYITNYNNPATWKKTADFISSLNPEVVIFQWSIALQGLPLRHIVKRLKKKTNAEIIFDLHFVVQKEKSKIDRFFTKYGITKADTFIVHALKTFNELKELFPKKEFLLSETGERSNSEKISSVIKLYHPIYDLFQPDPEFDVEKFKKENNLRKNVFLYFGFIRKYKGLHNAIEAFNKVVQKRDDVSLLICGESFWNTLDSNKFSTKVKKVFFGVAKKIFLGNQE</sequence>
<dbReference type="PANTHER" id="PTHR46401">
    <property type="entry name" value="GLYCOSYLTRANSFERASE WBBK-RELATED"/>
    <property type="match status" value="1"/>
</dbReference>
<dbReference type="SUPFAM" id="SSF53756">
    <property type="entry name" value="UDP-Glycosyltransferase/glycogen phosphorylase"/>
    <property type="match status" value="1"/>
</dbReference>
<dbReference type="GO" id="GO:0016757">
    <property type="term" value="F:glycosyltransferase activity"/>
    <property type="evidence" value="ECO:0007669"/>
    <property type="project" value="InterPro"/>
</dbReference>
<dbReference type="Pfam" id="PF00534">
    <property type="entry name" value="Glycos_transf_1"/>
    <property type="match status" value="1"/>
</dbReference>
<dbReference type="Gene3D" id="3.40.50.2000">
    <property type="entry name" value="Glycogen Phosphorylase B"/>
    <property type="match status" value="2"/>
</dbReference>
<evidence type="ECO:0000259" key="2">
    <source>
        <dbReference type="Pfam" id="PF00534"/>
    </source>
</evidence>